<dbReference type="GO" id="GO:0008168">
    <property type="term" value="F:methyltransferase activity"/>
    <property type="evidence" value="ECO:0007669"/>
    <property type="project" value="UniProtKB-KW"/>
</dbReference>
<dbReference type="Gene3D" id="3.40.50.150">
    <property type="entry name" value="Vaccinia Virus protein VP39"/>
    <property type="match status" value="1"/>
</dbReference>
<dbReference type="GO" id="GO:0032259">
    <property type="term" value="P:methylation"/>
    <property type="evidence" value="ECO:0007669"/>
    <property type="project" value="UniProtKB-KW"/>
</dbReference>
<sequence length="309" mass="36376">MSRNHPRFTTQTMWEIYQQLLPHLHEKYITFEVVNPDLVHGTFNGEMQTFHDIKYRYRSHKAWIDLAEIIDYRYLTPEKSDPPFIKIRYQNLNKKNSWHLSQNSLENKYGIDSLFARIDKLEEPAFLIDYADCLQKCNIAKNMRILGLGVNEGKEFKLFQSICSREMYESLRFLGIDIVQSSIDRARNLFPQNHTWMVDDIGNWQEWDIGKFDVLIAIGVFHSPSLNGKNIIAPLLKKFLHNSSKIILGFPNARYIDGEVKFGAKSKNYQKPEWSLLLKDIGYYRRLLFRQGFNVTVTGKYYLFVTGVK</sequence>
<keyword evidence="2" id="KW-1185">Reference proteome</keyword>
<dbReference type="OrthoDB" id="60811at2"/>
<dbReference type="CDD" id="cd02440">
    <property type="entry name" value="AdoMet_MTases"/>
    <property type="match status" value="1"/>
</dbReference>
<keyword evidence="1" id="KW-0489">Methyltransferase</keyword>
<protein>
    <submittedName>
        <fullName evidence="1">Methyltransferase type 12</fullName>
    </submittedName>
</protein>
<accession>A0A5S9F373</accession>
<dbReference type="InterPro" id="IPR029063">
    <property type="entry name" value="SAM-dependent_MTases_sf"/>
</dbReference>
<name>A0A5S9F373_UABAM</name>
<dbReference type="Proteomes" id="UP000326354">
    <property type="component" value="Chromosome"/>
</dbReference>
<evidence type="ECO:0000313" key="1">
    <source>
        <dbReference type="EMBL" id="BBM84188.1"/>
    </source>
</evidence>
<dbReference type="KEGG" id="uam:UABAM_02544"/>
<dbReference type="AlphaFoldDB" id="A0A5S9F373"/>
<dbReference type="EMBL" id="AP019860">
    <property type="protein sequence ID" value="BBM84188.1"/>
    <property type="molecule type" value="Genomic_DNA"/>
</dbReference>
<reference evidence="1 2" key="1">
    <citation type="submission" date="2019-08" db="EMBL/GenBank/DDBJ databases">
        <title>Complete genome sequence of Candidatus Uab amorphum.</title>
        <authorList>
            <person name="Shiratori T."/>
            <person name="Suzuki S."/>
            <person name="Kakizawa Y."/>
            <person name="Ishida K."/>
        </authorList>
    </citation>
    <scope>NUCLEOTIDE SEQUENCE [LARGE SCALE GENOMIC DNA]</scope>
    <source>
        <strain evidence="1 2">SRT547</strain>
    </source>
</reference>
<evidence type="ECO:0000313" key="2">
    <source>
        <dbReference type="Proteomes" id="UP000326354"/>
    </source>
</evidence>
<dbReference type="RefSeq" id="WP_151968358.1">
    <property type="nucleotide sequence ID" value="NZ_AP019860.1"/>
</dbReference>
<keyword evidence="1" id="KW-0808">Transferase</keyword>
<dbReference type="SUPFAM" id="SSF53335">
    <property type="entry name" value="S-adenosyl-L-methionine-dependent methyltransferases"/>
    <property type="match status" value="1"/>
</dbReference>
<gene>
    <name evidence="1" type="ORF">UABAM_02544</name>
</gene>
<organism evidence="1 2">
    <name type="scientific">Uabimicrobium amorphum</name>
    <dbReference type="NCBI Taxonomy" id="2596890"/>
    <lineage>
        <taxon>Bacteria</taxon>
        <taxon>Pseudomonadati</taxon>
        <taxon>Planctomycetota</taxon>
        <taxon>Candidatus Uabimicrobiia</taxon>
        <taxon>Candidatus Uabimicrobiales</taxon>
        <taxon>Candidatus Uabimicrobiaceae</taxon>
        <taxon>Candidatus Uabimicrobium</taxon>
    </lineage>
</organism>
<proteinExistence type="predicted"/>